<dbReference type="InterPro" id="IPR002792">
    <property type="entry name" value="TRAM_dom"/>
</dbReference>
<keyword evidence="2" id="KW-0540">Nuclease</keyword>
<evidence type="ECO:0000256" key="2">
    <source>
        <dbReference type="ARBA" id="ARBA00022722"/>
    </source>
</evidence>
<dbReference type="Pfam" id="PF01938">
    <property type="entry name" value="TRAM"/>
    <property type="match status" value="1"/>
</dbReference>
<feature type="transmembrane region" description="Helical" evidence="5">
    <location>
        <begin position="21"/>
        <end position="38"/>
    </location>
</feature>
<evidence type="ECO:0000313" key="7">
    <source>
        <dbReference type="EMBL" id="TET13031.1"/>
    </source>
</evidence>
<gene>
    <name evidence="7" type="ORF">E3J84_00625</name>
</gene>
<evidence type="ECO:0000256" key="5">
    <source>
        <dbReference type="SAM" id="Phobius"/>
    </source>
</evidence>
<comment type="cofactor">
    <cofactor evidence="1">
        <name>Mg(2+)</name>
        <dbReference type="ChEBI" id="CHEBI:18420"/>
    </cofactor>
</comment>
<feature type="transmembrane region" description="Helical" evidence="5">
    <location>
        <begin position="72"/>
        <end position="93"/>
    </location>
</feature>
<evidence type="ECO:0000256" key="3">
    <source>
        <dbReference type="ARBA" id="ARBA00022801"/>
    </source>
</evidence>
<dbReference type="EMBL" id="SOKJ01000033">
    <property type="protein sequence ID" value="TET13031.1"/>
    <property type="molecule type" value="Genomic_DNA"/>
</dbReference>
<evidence type="ECO:0000313" key="8">
    <source>
        <dbReference type="Proteomes" id="UP000316360"/>
    </source>
</evidence>
<evidence type="ECO:0000256" key="4">
    <source>
        <dbReference type="ARBA" id="ARBA00022842"/>
    </source>
</evidence>
<keyword evidence="3" id="KW-0378">Hydrolase</keyword>
<name>A0A523S5C8_UNCAE</name>
<dbReference type="GO" id="GO:0004518">
    <property type="term" value="F:nuclease activity"/>
    <property type="evidence" value="ECO:0007669"/>
    <property type="project" value="UniProtKB-KW"/>
</dbReference>
<dbReference type="InterPro" id="IPR029060">
    <property type="entry name" value="PIN-like_dom_sf"/>
</dbReference>
<keyword evidence="5" id="KW-1133">Transmembrane helix</keyword>
<protein>
    <submittedName>
        <fullName evidence="7">TRAM domain-containing protein</fullName>
    </submittedName>
</protein>
<sequence>MNSNKKEMKFNMRPEEIRLRILFIILVGVICYSVADTLAFHNPWMPALAGGWIATIVVIAEQGLTQISIKGLIAGILGLGIGLIIANLIAWPIRGIAFLESFAPLILLLINGIFATVGLTVSLKRKEEIADFLLRRGGKKISGEGKNKIVDTSVIIDGRIVDLCKTGFIEGTLVIPHFILEEVQQIADSSTSSKRTRGRRGLDMVNELQSQERIPVQIVDTDFPDIPEVDSKLLQLAKVMKAQIITNDFNLKKVAKIQEVEVLNINEIATALKPVLLPGESLRINVLKEGENPNQGVAYLEDGTMVVIEKGKQHIGKQAEVIVTSVLQTTTGKMIFTELREEISKAKKRKK</sequence>
<dbReference type="InterPro" id="IPR002716">
    <property type="entry name" value="PIN_dom"/>
</dbReference>
<accession>A0A523S5C8</accession>
<dbReference type="SUPFAM" id="SSF88723">
    <property type="entry name" value="PIN domain-like"/>
    <property type="match status" value="1"/>
</dbReference>
<evidence type="ECO:0000259" key="6">
    <source>
        <dbReference type="PROSITE" id="PS50926"/>
    </source>
</evidence>
<organism evidence="7 8">
    <name type="scientific">Aerophobetes bacterium</name>
    <dbReference type="NCBI Taxonomy" id="2030807"/>
    <lineage>
        <taxon>Bacteria</taxon>
        <taxon>Candidatus Aerophobota</taxon>
    </lineage>
</organism>
<feature type="domain" description="TRAM" evidence="6">
    <location>
        <begin position="275"/>
        <end position="336"/>
    </location>
</feature>
<dbReference type="AlphaFoldDB" id="A0A523S5C8"/>
<dbReference type="GO" id="GO:0016787">
    <property type="term" value="F:hydrolase activity"/>
    <property type="evidence" value="ECO:0007669"/>
    <property type="project" value="UniProtKB-KW"/>
</dbReference>
<reference evidence="7 8" key="1">
    <citation type="submission" date="2019-03" db="EMBL/GenBank/DDBJ databases">
        <title>Metabolic potential of uncultured bacteria and archaea associated with petroleum seepage in deep-sea sediments.</title>
        <authorList>
            <person name="Dong X."/>
            <person name="Hubert C."/>
        </authorList>
    </citation>
    <scope>NUCLEOTIDE SEQUENCE [LARGE SCALE GENOMIC DNA]</scope>
    <source>
        <strain evidence="7">E44_bin7</strain>
    </source>
</reference>
<dbReference type="PANTHER" id="PTHR11603">
    <property type="entry name" value="AAA FAMILY ATPASE"/>
    <property type="match status" value="1"/>
</dbReference>
<feature type="transmembrane region" description="Helical" evidence="5">
    <location>
        <begin position="44"/>
        <end position="60"/>
    </location>
</feature>
<dbReference type="PANTHER" id="PTHR11603:SF147">
    <property type="entry name" value="MEMBRANE PROTEIN"/>
    <property type="match status" value="1"/>
</dbReference>
<dbReference type="CDD" id="cd09877">
    <property type="entry name" value="PIN_YacL-like"/>
    <property type="match status" value="1"/>
</dbReference>
<dbReference type="Gene3D" id="3.40.50.1010">
    <property type="entry name" value="5'-nuclease"/>
    <property type="match status" value="1"/>
</dbReference>
<dbReference type="Pfam" id="PF13638">
    <property type="entry name" value="PIN_4"/>
    <property type="match status" value="1"/>
</dbReference>
<comment type="caution">
    <text evidence="7">The sequence shown here is derived from an EMBL/GenBank/DDBJ whole genome shotgun (WGS) entry which is preliminary data.</text>
</comment>
<dbReference type="PROSITE" id="PS50926">
    <property type="entry name" value="TRAM"/>
    <property type="match status" value="1"/>
</dbReference>
<keyword evidence="4" id="KW-0460">Magnesium</keyword>
<keyword evidence="5" id="KW-0812">Transmembrane</keyword>
<evidence type="ECO:0000256" key="1">
    <source>
        <dbReference type="ARBA" id="ARBA00001946"/>
    </source>
</evidence>
<dbReference type="Proteomes" id="UP000316360">
    <property type="component" value="Unassembled WGS sequence"/>
</dbReference>
<keyword evidence="5" id="KW-0472">Membrane</keyword>
<dbReference type="InterPro" id="IPR052041">
    <property type="entry name" value="Nucleic_acid_metab_PIN/TRAM"/>
</dbReference>
<proteinExistence type="predicted"/>
<feature type="transmembrane region" description="Helical" evidence="5">
    <location>
        <begin position="105"/>
        <end position="123"/>
    </location>
</feature>
<dbReference type="SMART" id="SM00670">
    <property type="entry name" value="PINc"/>
    <property type="match status" value="1"/>
</dbReference>